<keyword evidence="4 6" id="KW-1133">Transmembrane helix</keyword>
<dbReference type="GO" id="GO:0016020">
    <property type="term" value="C:membrane"/>
    <property type="evidence" value="ECO:0007669"/>
    <property type="project" value="UniProtKB-SubCell"/>
</dbReference>
<proteinExistence type="inferred from homology"/>
<comment type="similarity">
    <text evidence="2 6">Belongs to the BI1 family.</text>
</comment>
<evidence type="ECO:0000313" key="9">
    <source>
        <dbReference type="Proteomes" id="UP000265566"/>
    </source>
</evidence>
<keyword evidence="3 6" id="KW-0812">Transmembrane</keyword>
<feature type="transmembrane region" description="Helical" evidence="6">
    <location>
        <begin position="33"/>
        <end position="53"/>
    </location>
</feature>
<evidence type="ECO:0000256" key="1">
    <source>
        <dbReference type="ARBA" id="ARBA00004141"/>
    </source>
</evidence>
<dbReference type="EMBL" id="PSQE01000006">
    <property type="protein sequence ID" value="RHN52764.1"/>
    <property type="molecule type" value="Genomic_DNA"/>
</dbReference>
<evidence type="ECO:0008006" key="10">
    <source>
        <dbReference type="Google" id="ProtNLM"/>
    </source>
</evidence>
<gene>
    <name evidence="8" type="ORF">MtrunA17_Chr6g0484011</name>
</gene>
<comment type="subcellular location">
    <subcellularLocation>
        <location evidence="1">Membrane</location>
        <topology evidence="1">Multi-pass membrane protein</topology>
    </subcellularLocation>
</comment>
<dbReference type="Gramene" id="rna37468">
    <property type="protein sequence ID" value="RHN52764.1"/>
    <property type="gene ID" value="gene37468"/>
</dbReference>
<feature type="chain" id="PRO_5017338050" description="Inhibitor of apoptosis-promoting Bax1 protein" evidence="7">
    <location>
        <begin position="18"/>
        <end position="107"/>
    </location>
</feature>
<keyword evidence="5 6" id="KW-0472">Membrane</keyword>
<comment type="caution">
    <text evidence="8">The sequence shown here is derived from an EMBL/GenBank/DDBJ whole genome shotgun (WGS) entry which is preliminary data.</text>
</comment>
<evidence type="ECO:0000256" key="4">
    <source>
        <dbReference type="ARBA" id="ARBA00022989"/>
    </source>
</evidence>
<dbReference type="PANTHER" id="PTHR23291">
    <property type="entry name" value="BAX INHIBITOR-RELATED"/>
    <property type="match status" value="1"/>
</dbReference>
<reference evidence="9" key="1">
    <citation type="journal article" date="2018" name="Nat. Plants">
        <title>Whole-genome landscape of Medicago truncatula symbiotic genes.</title>
        <authorList>
            <person name="Pecrix Y."/>
            <person name="Staton S.E."/>
            <person name="Sallet E."/>
            <person name="Lelandais-Briere C."/>
            <person name="Moreau S."/>
            <person name="Carrere S."/>
            <person name="Blein T."/>
            <person name="Jardinaud M.F."/>
            <person name="Latrasse D."/>
            <person name="Zouine M."/>
            <person name="Zahm M."/>
            <person name="Kreplak J."/>
            <person name="Mayjonade B."/>
            <person name="Satge C."/>
            <person name="Perez M."/>
            <person name="Cauet S."/>
            <person name="Marande W."/>
            <person name="Chantry-Darmon C."/>
            <person name="Lopez-Roques C."/>
            <person name="Bouchez O."/>
            <person name="Berard A."/>
            <person name="Debelle F."/>
            <person name="Munos S."/>
            <person name="Bendahmane A."/>
            <person name="Berges H."/>
            <person name="Niebel A."/>
            <person name="Buitink J."/>
            <person name="Frugier F."/>
            <person name="Benhamed M."/>
            <person name="Crespi M."/>
            <person name="Gouzy J."/>
            <person name="Gamas P."/>
        </authorList>
    </citation>
    <scope>NUCLEOTIDE SEQUENCE [LARGE SCALE GENOMIC DNA]</scope>
    <source>
        <strain evidence="9">cv. Jemalong A17</strain>
    </source>
</reference>
<accession>A0A396HLK0</accession>
<evidence type="ECO:0000256" key="7">
    <source>
        <dbReference type="SAM" id="SignalP"/>
    </source>
</evidence>
<keyword evidence="7" id="KW-0732">Signal</keyword>
<comment type="caution">
    <text evidence="6">Lacks conserved residue(s) required for the propagation of feature annotation.</text>
</comment>
<dbReference type="PANTHER" id="PTHR23291:SF32">
    <property type="entry name" value="BAX INHIBITOR 1"/>
    <property type="match status" value="1"/>
</dbReference>
<sequence length="107" mass="11288">MRLTLLMAATLFQGASVGPLIDFSIQVDPNIIFSSFVATSLAFGCFSGATLVAKRREYLYLGGLVSSGLSILIWFHLASAIFGGSMVLSSLSCILGSFILEACSDLV</sequence>
<evidence type="ECO:0000256" key="3">
    <source>
        <dbReference type="ARBA" id="ARBA00022692"/>
    </source>
</evidence>
<dbReference type="InterPro" id="IPR006214">
    <property type="entry name" value="Bax_inhibitor_1-related"/>
</dbReference>
<dbReference type="Proteomes" id="UP000265566">
    <property type="component" value="Chromosome 6"/>
</dbReference>
<feature type="transmembrane region" description="Helical" evidence="6">
    <location>
        <begin position="58"/>
        <end position="75"/>
    </location>
</feature>
<feature type="signal peptide" evidence="7">
    <location>
        <begin position="1"/>
        <end position="17"/>
    </location>
</feature>
<evidence type="ECO:0000256" key="5">
    <source>
        <dbReference type="ARBA" id="ARBA00023136"/>
    </source>
</evidence>
<organism evidence="8 9">
    <name type="scientific">Medicago truncatula</name>
    <name type="common">Barrel medic</name>
    <name type="synonym">Medicago tribuloides</name>
    <dbReference type="NCBI Taxonomy" id="3880"/>
    <lineage>
        <taxon>Eukaryota</taxon>
        <taxon>Viridiplantae</taxon>
        <taxon>Streptophyta</taxon>
        <taxon>Embryophyta</taxon>
        <taxon>Tracheophyta</taxon>
        <taxon>Spermatophyta</taxon>
        <taxon>Magnoliopsida</taxon>
        <taxon>eudicotyledons</taxon>
        <taxon>Gunneridae</taxon>
        <taxon>Pentapetalae</taxon>
        <taxon>rosids</taxon>
        <taxon>fabids</taxon>
        <taxon>Fabales</taxon>
        <taxon>Fabaceae</taxon>
        <taxon>Papilionoideae</taxon>
        <taxon>50 kb inversion clade</taxon>
        <taxon>NPAAA clade</taxon>
        <taxon>Hologalegina</taxon>
        <taxon>IRL clade</taxon>
        <taxon>Trifolieae</taxon>
        <taxon>Medicago</taxon>
    </lineage>
</organism>
<dbReference type="Pfam" id="PF01027">
    <property type="entry name" value="Bax1-I"/>
    <property type="match status" value="1"/>
</dbReference>
<evidence type="ECO:0000256" key="2">
    <source>
        <dbReference type="ARBA" id="ARBA00010350"/>
    </source>
</evidence>
<protein>
    <recommendedName>
        <fullName evidence="10">Inhibitor of apoptosis-promoting Bax1 protein</fullName>
    </recommendedName>
</protein>
<evidence type="ECO:0000256" key="6">
    <source>
        <dbReference type="RuleBase" id="RU004379"/>
    </source>
</evidence>
<evidence type="ECO:0000313" key="8">
    <source>
        <dbReference type="EMBL" id="RHN52764.1"/>
    </source>
</evidence>
<dbReference type="AlphaFoldDB" id="A0A396HLK0"/>
<name>A0A396HLK0_MEDTR</name>